<accession>A0A7C9LXE3</accession>
<dbReference type="Proteomes" id="UP000479692">
    <property type="component" value="Unassembled WGS sequence"/>
</dbReference>
<keyword evidence="3" id="KW-1185">Reference proteome</keyword>
<dbReference type="GO" id="GO:0004519">
    <property type="term" value="F:endonuclease activity"/>
    <property type="evidence" value="ECO:0007669"/>
    <property type="project" value="UniProtKB-KW"/>
</dbReference>
<organism evidence="2 3">
    <name type="scientific">Noviluteimonas gilva</name>
    <dbReference type="NCBI Taxonomy" id="2682097"/>
    <lineage>
        <taxon>Bacteria</taxon>
        <taxon>Pseudomonadati</taxon>
        <taxon>Pseudomonadota</taxon>
        <taxon>Gammaproteobacteria</taxon>
        <taxon>Lysobacterales</taxon>
        <taxon>Lysobacteraceae</taxon>
        <taxon>Noviluteimonas</taxon>
    </lineage>
</organism>
<dbReference type="GO" id="GO:0008270">
    <property type="term" value="F:zinc ion binding"/>
    <property type="evidence" value="ECO:0007669"/>
    <property type="project" value="InterPro"/>
</dbReference>
<evidence type="ECO:0000259" key="1">
    <source>
        <dbReference type="Pfam" id="PF01844"/>
    </source>
</evidence>
<keyword evidence="2" id="KW-0540">Nuclease</keyword>
<dbReference type="EMBL" id="WOXT01000002">
    <property type="protein sequence ID" value="MUV14365.1"/>
    <property type="molecule type" value="Genomic_DNA"/>
</dbReference>
<evidence type="ECO:0000313" key="3">
    <source>
        <dbReference type="Proteomes" id="UP000479692"/>
    </source>
</evidence>
<dbReference type="GO" id="GO:0003676">
    <property type="term" value="F:nucleic acid binding"/>
    <property type="evidence" value="ECO:0007669"/>
    <property type="project" value="InterPro"/>
</dbReference>
<keyword evidence="2" id="KW-0255">Endonuclease</keyword>
<gene>
    <name evidence="2" type="ORF">GN331_09120</name>
</gene>
<dbReference type="Pfam" id="PF01844">
    <property type="entry name" value="HNH"/>
    <property type="match status" value="1"/>
</dbReference>
<keyword evidence="2" id="KW-0378">Hydrolase</keyword>
<sequence length="125" mass="14703">MSKSIQNNRLRAFNAQKGRCHYCACPIWLDDERAFALAWPQLTRKQRSQCRATAEHMQAKQDGGTNRRDNIVAACCYCNRSRHRRRRPLDDIHYRAFVRSRVARGKWPTMKWIGHRQRTAGYSPG</sequence>
<feature type="domain" description="HNH" evidence="1">
    <location>
        <begin position="51"/>
        <end position="85"/>
    </location>
</feature>
<comment type="caution">
    <text evidence="2">The sequence shown here is derived from an EMBL/GenBank/DDBJ whole genome shotgun (WGS) entry which is preliminary data.</text>
</comment>
<name>A0A7C9LXE3_9GAMM</name>
<dbReference type="Gene3D" id="1.10.30.50">
    <property type="match status" value="1"/>
</dbReference>
<dbReference type="RefSeq" id="WP_156641657.1">
    <property type="nucleotide sequence ID" value="NZ_WOXT01000002.1"/>
</dbReference>
<protein>
    <submittedName>
        <fullName evidence="2">Restriction endonuclease</fullName>
    </submittedName>
</protein>
<dbReference type="AlphaFoldDB" id="A0A7C9LXE3"/>
<proteinExistence type="predicted"/>
<dbReference type="InterPro" id="IPR002711">
    <property type="entry name" value="HNH"/>
</dbReference>
<reference evidence="2 3" key="1">
    <citation type="submission" date="2019-12" db="EMBL/GenBank/DDBJ databases">
        <authorList>
            <person name="Xu J."/>
        </authorList>
    </citation>
    <scope>NUCLEOTIDE SEQUENCE [LARGE SCALE GENOMIC DNA]</scope>
    <source>
        <strain evidence="2 3">HX-5-24</strain>
    </source>
</reference>
<evidence type="ECO:0000313" key="2">
    <source>
        <dbReference type="EMBL" id="MUV14365.1"/>
    </source>
</evidence>